<dbReference type="AlphaFoldDB" id="A0A517PR55"/>
<evidence type="ECO:0000259" key="2">
    <source>
        <dbReference type="Pfam" id="PF04734"/>
    </source>
</evidence>
<evidence type="ECO:0000313" key="4">
    <source>
        <dbReference type="Proteomes" id="UP000320421"/>
    </source>
</evidence>
<keyword evidence="4" id="KW-1185">Reference proteome</keyword>
<dbReference type="EMBL" id="CP036266">
    <property type="protein sequence ID" value="QDT21852.1"/>
    <property type="molecule type" value="Genomic_DNA"/>
</dbReference>
<reference evidence="3 4" key="1">
    <citation type="submission" date="2019-02" db="EMBL/GenBank/DDBJ databases">
        <title>Deep-cultivation of Planctomycetes and their phenomic and genomic characterization uncovers novel biology.</title>
        <authorList>
            <person name="Wiegand S."/>
            <person name="Jogler M."/>
            <person name="Boedeker C."/>
            <person name="Pinto D."/>
            <person name="Vollmers J."/>
            <person name="Rivas-Marin E."/>
            <person name="Kohn T."/>
            <person name="Peeters S.H."/>
            <person name="Heuer A."/>
            <person name="Rast P."/>
            <person name="Oberbeckmann S."/>
            <person name="Bunk B."/>
            <person name="Jeske O."/>
            <person name="Meyerdierks A."/>
            <person name="Storesund J.E."/>
            <person name="Kallscheuer N."/>
            <person name="Luecker S."/>
            <person name="Lage O.M."/>
            <person name="Pohl T."/>
            <person name="Merkel B.J."/>
            <person name="Hornburger P."/>
            <person name="Mueller R.-W."/>
            <person name="Bruemmer F."/>
            <person name="Labrenz M."/>
            <person name="Spormann A.M."/>
            <person name="Op den Camp H."/>
            <person name="Overmann J."/>
            <person name="Amann R."/>
            <person name="Jetten M.S.M."/>
            <person name="Mascher T."/>
            <person name="Medema M.H."/>
            <person name="Devos D.P."/>
            <person name="Kaster A.-K."/>
            <person name="Ovreas L."/>
            <person name="Rohde M."/>
            <person name="Galperin M.Y."/>
            <person name="Jogler C."/>
        </authorList>
    </citation>
    <scope>NUCLEOTIDE SEQUENCE [LARGE SCALE GENOMIC DNA]</scope>
    <source>
        <strain evidence="3 4">HG66A1</strain>
    </source>
</reference>
<name>A0A517PR55_9PLAN</name>
<feature type="chain" id="PRO_5022170562" evidence="1">
    <location>
        <begin position="21"/>
        <end position="474"/>
    </location>
</feature>
<dbReference type="Pfam" id="PF04734">
    <property type="entry name" value="Ceramidase_alk"/>
    <property type="match status" value="1"/>
</dbReference>
<dbReference type="Proteomes" id="UP000320421">
    <property type="component" value="Chromosome"/>
</dbReference>
<dbReference type="RefSeq" id="WP_145186808.1">
    <property type="nucleotide sequence ID" value="NZ_CP036266.1"/>
</dbReference>
<evidence type="ECO:0000256" key="1">
    <source>
        <dbReference type="SAM" id="SignalP"/>
    </source>
</evidence>
<feature type="signal peptide" evidence="1">
    <location>
        <begin position="1"/>
        <end position="20"/>
    </location>
</feature>
<protein>
    <submittedName>
        <fullName evidence="3">Neutral/alkaline non-lysosomal ceramidase</fullName>
    </submittedName>
</protein>
<accession>A0A517PR55</accession>
<proteinExistence type="predicted"/>
<keyword evidence="1" id="KW-0732">Signal</keyword>
<dbReference type="InterPro" id="IPR031329">
    <property type="entry name" value="NEUT/ALK_ceramidase_N"/>
</dbReference>
<evidence type="ECO:0000313" key="3">
    <source>
        <dbReference type="EMBL" id="QDT21852.1"/>
    </source>
</evidence>
<gene>
    <name evidence="3" type="ORF">HG66A1_36560</name>
</gene>
<dbReference type="OrthoDB" id="9790058at2"/>
<sequence length="474" mass="52004" precursor="true">MYRLILCFTLLLTCSLTVSAAADDLLQAGAVKVNINPPKYPVSMVGSFQDRQATGAHDTLHARALVLKNGDTRVAFVVCDICLISREIFDAAKAIAAQKTGIPTSHMLTSATHTHTAPAVTPLAQCTPSPEYVQFLTESIAQAIIKANSRLASAQIAWAVVPEPAEVNNRRWYVKEGGIRPNPFGKTTDKVRMNPPRGSDLLIKPAGPTDPDISILSVQHADGRPLALLANYSLHYVGGLPPNQVSADYFGEFARQVKERLGGDETFVGIMSNGSSGDINNINFREPRPRAGVFERITAVAKVIADRTYRAVKDLKYRRDVTLAMEERTLDLGIRKPNAEEVKYAKALLAAAKDPEKLTTNEVYARETVNIDQWPGSVNLKLQALRIGDLGIVAIPCEVFAEIGLEIKQKSPLKPTFVIALANGYNGYLPTPEQHILQGYETWRSSWSYLEVDASVKITEQVLSMLKQVDQKQE</sequence>
<organism evidence="3 4">
    <name type="scientific">Gimesia chilikensis</name>
    <dbReference type="NCBI Taxonomy" id="2605989"/>
    <lineage>
        <taxon>Bacteria</taxon>
        <taxon>Pseudomonadati</taxon>
        <taxon>Planctomycetota</taxon>
        <taxon>Planctomycetia</taxon>
        <taxon>Planctomycetales</taxon>
        <taxon>Planctomycetaceae</taxon>
        <taxon>Gimesia</taxon>
    </lineage>
</organism>
<feature type="domain" description="Neutral/alkaline non-lysosomal ceramidase N-terminal" evidence="2">
    <location>
        <begin position="29"/>
        <end position="279"/>
    </location>
</feature>